<evidence type="ECO:0000259" key="1">
    <source>
        <dbReference type="Pfam" id="PF00903"/>
    </source>
</evidence>
<gene>
    <name evidence="2" type="ORF">AYI70_g7702</name>
</gene>
<comment type="caution">
    <text evidence="2">The sequence shown here is derived from an EMBL/GenBank/DDBJ whole genome shotgun (WGS) entry which is preliminary data.</text>
</comment>
<feature type="non-terminal residue" evidence="2">
    <location>
        <position position="23"/>
    </location>
</feature>
<dbReference type="EMBL" id="LSSN01002924">
    <property type="protein sequence ID" value="OMJ14744.1"/>
    <property type="molecule type" value="Genomic_DNA"/>
</dbReference>
<dbReference type="Gene3D" id="3.10.180.10">
    <property type="entry name" value="2,3-Dihydroxybiphenyl 1,2-Dioxygenase, domain 1"/>
    <property type="match status" value="1"/>
</dbReference>
<protein>
    <recommendedName>
        <fullName evidence="1">Glyoxalase/fosfomycin resistance/dioxygenase domain-containing protein</fullName>
    </recommendedName>
</protein>
<accession>A0A1R1XJD8</accession>
<evidence type="ECO:0000313" key="3">
    <source>
        <dbReference type="Proteomes" id="UP000187283"/>
    </source>
</evidence>
<feature type="domain" description="Glyoxalase/fosfomycin resistance/dioxygenase" evidence="1">
    <location>
        <begin position="2"/>
        <end position="22"/>
    </location>
</feature>
<dbReference type="Proteomes" id="UP000187283">
    <property type="component" value="Unassembled WGS sequence"/>
</dbReference>
<proteinExistence type="predicted"/>
<keyword evidence="3" id="KW-1185">Reference proteome</keyword>
<dbReference type="InterPro" id="IPR029068">
    <property type="entry name" value="Glyas_Bleomycin-R_OHBP_Dase"/>
</dbReference>
<dbReference type="Pfam" id="PF00903">
    <property type="entry name" value="Glyoxalase"/>
    <property type="match status" value="1"/>
</dbReference>
<organism evidence="2 3">
    <name type="scientific">Smittium culicis</name>
    <dbReference type="NCBI Taxonomy" id="133412"/>
    <lineage>
        <taxon>Eukaryota</taxon>
        <taxon>Fungi</taxon>
        <taxon>Fungi incertae sedis</taxon>
        <taxon>Zoopagomycota</taxon>
        <taxon>Kickxellomycotina</taxon>
        <taxon>Harpellomycetes</taxon>
        <taxon>Harpellales</taxon>
        <taxon>Legeriomycetaceae</taxon>
        <taxon>Smittium</taxon>
    </lineage>
</organism>
<dbReference type="AlphaFoldDB" id="A0A1R1XJD8"/>
<dbReference type="SUPFAM" id="SSF54593">
    <property type="entry name" value="Glyoxalase/Bleomycin resistance protein/Dihydroxybiphenyl dioxygenase"/>
    <property type="match status" value="1"/>
</dbReference>
<dbReference type="InterPro" id="IPR004360">
    <property type="entry name" value="Glyas_Fos-R_dOase_dom"/>
</dbReference>
<name>A0A1R1XJD8_9FUNG</name>
<evidence type="ECO:0000313" key="2">
    <source>
        <dbReference type="EMBL" id="OMJ14744.1"/>
    </source>
</evidence>
<sequence length="23" mass="2694">MYRVRDGPASVEFYTKVLGMKFV</sequence>
<reference evidence="2 3" key="1">
    <citation type="submission" date="2017-01" db="EMBL/GenBank/DDBJ databases">
        <authorList>
            <person name="Mah S.A."/>
            <person name="Swanson W.J."/>
            <person name="Moy G.W."/>
            <person name="Vacquier V.D."/>
        </authorList>
    </citation>
    <scope>NUCLEOTIDE SEQUENCE [LARGE SCALE GENOMIC DNA]</scope>
    <source>
        <strain evidence="2 3">GSMNP</strain>
    </source>
</reference>